<feature type="transmembrane region" description="Helical" evidence="10">
    <location>
        <begin position="421"/>
        <end position="440"/>
    </location>
</feature>
<feature type="transmembrane region" description="Helical" evidence="10">
    <location>
        <begin position="484"/>
        <end position="509"/>
    </location>
</feature>
<keyword evidence="2 10" id="KW-1003">Cell membrane</keyword>
<feature type="transmembrane region" description="Helical" evidence="10">
    <location>
        <begin position="166"/>
        <end position="186"/>
    </location>
</feature>
<keyword evidence="4 10" id="KW-0133">Cell shape</keyword>
<evidence type="ECO:0000256" key="3">
    <source>
        <dbReference type="ARBA" id="ARBA00022692"/>
    </source>
</evidence>
<feature type="transmembrane region" description="Helical" evidence="10">
    <location>
        <begin position="192"/>
        <end position="217"/>
    </location>
</feature>
<dbReference type="GO" id="GO:0008360">
    <property type="term" value="P:regulation of cell shape"/>
    <property type="evidence" value="ECO:0007669"/>
    <property type="project" value="UniProtKB-UniRule"/>
</dbReference>
<evidence type="ECO:0000256" key="1">
    <source>
        <dbReference type="ARBA" id="ARBA00004651"/>
    </source>
</evidence>
<dbReference type="PIRSF" id="PIRSF002869">
    <property type="entry name" value="MviN"/>
    <property type="match status" value="1"/>
</dbReference>
<dbReference type="EMBL" id="FOLO01000043">
    <property type="protein sequence ID" value="SFD24519.1"/>
    <property type="molecule type" value="Genomic_DNA"/>
</dbReference>
<evidence type="ECO:0000313" key="12">
    <source>
        <dbReference type="EMBL" id="SFD24519.1"/>
    </source>
</evidence>
<keyword evidence="10" id="KW-0997">Cell inner membrane</keyword>
<dbReference type="CDD" id="cd13123">
    <property type="entry name" value="MATE_MurJ_like"/>
    <property type="match status" value="1"/>
</dbReference>
<evidence type="ECO:0000256" key="9">
    <source>
        <dbReference type="ARBA" id="ARBA00061532"/>
    </source>
</evidence>
<comment type="similarity">
    <text evidence="9 10 11">Belongs to the MurJ/MviN family.</text>
</comment>
<feature type="transmembrane region" description="Helical" evidence="10">
    <location>
        <begin position="452"/>
        <end position="472"/>
    </location>
</feature>
<evidence type="ECO:0000256" key="7">
    <source>
        <dbReference type="ARBA" id="ARBA00023136"/>
    </source>
</evidence>
<keyword evidence="10 11" id="KW-0961">Cell wall biogenesis/degradation</keyword>
<feature type="transmembrane region" description="Helical" evidence="10">
    <location>
        <begin position="361"/>
        <end position="382"/>
    </location>
</feature>
<dbReference type="PANTHER" id="PTHR47019:SF1">
    <property type="entry name" value="LIPID II FLIPPASE MURJ"/>
    <property type="match status" value="1"/>
</dbReference>
<dbReference type="HAMAP" id="MF_02078">
    <property type="entry name" value="MurJ_MviN"/>
    <property type="match status" value="1"/>
</dbReference>
<proteinExistence type="inferred from homology"/>
<keyword evidence="7 10" id="KW-0472">Membrane</keyword>
<evidence type="ECO:0000256" key="10">
    <source>
        <dbReference type="HAMAP-Rule" id="MF_02078"/>
    </source>
</evidence>
<dbReference type="PANTHER" id="PTHR47019">
    <property type="entry name" value="LIPID II FLIPPASE MURJ"/>
    <property type="match status" value="1"/>
</dbReference>
<dbReference type="GO" id="GO:0005886">
    <property type="term" value="C:plasma membrane"/>
    <property type="evidence" value="ECO:0007669"/>
    <property type="project" value="UniProtKB-SubCell"/>
</dbReference>
<dbReference type="Proteomes" id="UP000198862">
    <property type="component" value="Unassembled WGS sequence"/>
</dbReference>
<comment type="pathway">
    <text evidence="10">Cell wall biogenesis; peptidoglycan biosynthesis.</text>
</comment>
<dbReference type="AlphaFoldDB" id="A0A1I1QR43"/>
<dbReference type="Pfam" id="PF03023">
    <property type="entry name" value="MurJ"/>
    <property type="match status" value="1"/>
</dbReference>
<evidence type="ECO:0000256" key="6">
    <source>
        <dbReference type="ARBA" id="ARBA00022989"/>
    </source>
</evidence>
<keyword evidence="6 10" id="KW-1133">Transmembrane helix</keyword>
<feature type="transmembrane region" description="Helical" evidence="10">
    <location>
        <begin position="141"/>
        <end position="159"/>
    </location>
</feature>
<evidence type="ECO:0000256" key="4">
    <source>
        <dbReference type="ARBA" id="ARBA00022960"/>
    </source>
</evidence>
<dbReference type="GO" id="GO:0009252">
    <property type="term" value="P:peptidoglycan biosynthetic process"/>
    <property type="evidence" value="ECO:0007669"/>
    <property type="project" value="UniProtKB-UniRule"/>
</dbReference>
<evidence type="ECO:0000256" key="11">
    <source>
        <dbReference type="PIRNR" id="PIRNR002869"/>
    </source>
</evidence>
<dbReference type="PRINTS" id="PR01806">
    <property type="entry name" value="VIRFACTRMVIN"/>
</dbReference>
<comment type="function">
    <text evidence="8 10 11">Involved in peptidoglycan biosynthesis. Transports lipid-linked peptidoglycan precursors from the inner to the outer leaflet of the cytoplasmic membrane.</text>
</comment>
<comment type="subcellular location">
    <subcellularLocation>
        <location evidence="10">Cell inner membrane</location>
        <topology evidence="10">Multi-pass membrane protein</topology>
    </subcellularLocation>
    <subcellularLocation>
        <location evidence="1">Cell membrane</location>
        <topology evidence="1">Multi-pass membrane protein</topology>
    </subcellularLocation>
</comment>
<gene>
    <name evidence="10" type="primary">murJ</name>
    <name evidence="12" type="ORF">SAMN02745724_03979</name>
</gene>
<evidence type="ECO:0000313" key="13">
    <source>
        <dbReference type="Proteomes" id="UP000198862"/>
    </source>
</evidence>
<feature type="transmembrane region" description="Helical" evidence="10">
    <location>
        <begin position="394"/>
        <end position="415"/>
    </location>
</feature>
<keyword evidence="10 11" id="KW-0813">Transport</keyword>
<evidence type="ECO:0000256" key="2">
    <source>
        <dbReference type="ARBA" id="ARBA00022475"/>
    </source>
</evidence>
<name>A0A1I1QR43_9GAMM</name>
<dbReference type="InterPro" id="IPR004268">
    <property type="entry name" value="MurJ"/>
</dbReference>
<keyword evidence="3 10" id="KW-0812">Transmembrane</keyword>
<dbReference type="InterPro" id="IPR051050">
    <property type="entry name" value="Lipid_II_flippase_MurJ/MviN"/>
</dbReference>
<feature type="transmembrane region" description="Helical" evidence="10">
    <location>
        <begin position="321"/>
        <end position="341"/>
    </location>
</feature>
<dbReference type="GO" id="GO:0034204">
    <property type="term" value="P:lipid translocation"/>
    <property type="evidence" value="ECO:0007669"/>
    <property type="project" value="TreeGrafter"/>
</dbReference>
<feature type="transmembrane region" description="Helical" evidence="10">
    <location>
        <begin position="245"/>
        <end position="274"/>
    </location>
</feature>
<dbReference type="GO" id="GO:0071555">
    <property type="term" value="P:cell wall organization"/>
    <property type="evidence" value="ECO:0007669"/>
    <property type="project" value="UniProtKB-UniRule"/>
</dbReference>
<dbReference type="GO" id="GO:0015648">
    <property type="term" value="F:lipid-linked peptidoglycan transporter activity"/>
    <property type="evidence" value="ECO:0007669"/>
    <property type="project" value="UniProtKB-UniRule"/>
</dbReference>
<reference evidence="12 13" key="1">
    <citation type="submission" date="2016-10" db="EMBL/GenBank/DDBJ databases">
        <authorList>
            <person name="de Groot N.N."/>
        </authorList>
    </citation>
    <scope>NUCLEOTIDE SEQUENCE [LARGE SCALE GENOMIC DNA]</scope>
    <source>
        <strain evidence="12 13">DSM 6059</strain>
    </source>
</reference>
<feature type="transmembrane region" description="Helical" evidence="10">
    <location>
        <begin position="93"/>
        <end position="121"/>
    </location>
</feature>
<organism evidence="12 13">
    <name type="scientific">Pseudoalteromonas denitrificans DSM 6059</name>
    <dbReference type="NCBI Taxonomy" id="1123010"/>
    <lineage>
        <taxon>Bacteria</taxon>
        <taxon>Pseudomonadati</taxon>
        <taxon>Pseudomonadota</taxon>
        <taxon>Gammaproteobacteria</taxon>
        <taxon>Alteromonadales</taxon>
        <taxon>Pseudoalteromonadaceae</taxon>
        <taxon>Pseudoalteromonas</taxon>
    </lineage>
</organism>
<sequence length="526" mass="58120">MAKGLFRSGMIVSCMTFISRILGLVRDSVTAHLLGAGSAADIFLLANKVPNFLRRLFAEGAFAQAFVPVLAEVKEKHGDDKVRYFVANAAGTLGTILLIVTIVGVIASPIIAALFGAGWFVSSDSNVEHDRYALLSLMLKFTFPYLFFISLVALSGAVLNVYNRFAAAAFTPVLLNVSIISCALYFHDKFEFGALSLALGVFVGGVVQLLFQLPFLYRTKMLARPKWAWQDENVKKVRKLMIPAIFGVSVSQINLLLDSIIATFLIKGSIAWLYYSDRLIEFPLGLFGIGIATVILPALSKLHINDKGSDFQNTLDWGVRFVIWLGLPAFMGLIVLSPLIITVLFGHGAFINSEVDNVSQVAFGVTAYAFGLVSFMLIKVLAPGFYARHDTKTPVKVGIVALILNMGFNIVLAYFYGYIGLALATSLSATCNAFLLYYFLSKQGIYKFSRFSIGFTLKCLLSSLSMSFVTFWCEKQLMWHDASLTLQVFYLFCLLFIAVITYFFLLFILGIRVNTIKNVSFDKKSL</sequence>
<dbReference type="STRING" id="1123010.SAMN02745724_03979"/>
<keyword evidence="5 10" id="KW-0573">Peptidoglycan synthesis</keyword>
<dbReference type="UniPathway" id="UPA00219"/>
<evidence type="ECO:0000256" key="5">
    <source>
        <dbReference type="ARBA" id="ARBA00022984"/>
    </source>
</evidence>
<feature type="transmembrane region" description="Helical" evidence="10">
    <location>
        <begin position="280"/>
        <end position="300"/>
    </location>
</feature>
<evidence type="ECO:0000256" key="8">
    <source>
        <dbReference type="ARBA" id="ARBA00060041"/>
    </source>
</evidence>
<keyword evidence="13" id="KW-1185">Reference proteome</keyword>
<protein>
    <recommendedName>
        <fullName evidence="10">Probable lipid II flippase MurJ</fullName>
    </recommendedName>
</protein>
<accession>A0A1I1QR43</accession>
<dbReference type="NCBIfam" id="TIGR01695">
    <property type="entry name" value="murJ_mviN"/>
    <property type="match status" value="1"/>
</dbReference>